<dbReference type="SUPFAM" id="SSF54637">
    <property type="entry name" value="Thioesterase/thiol ester dehydrase-isomerase"/>
    <property type="match status" value="1"/>
</dbReference>
<keyword evidence="2" id="KW-0378">Hydrolase</keyword>
<dbReference type="Pfam" id="PF03061">
    <property type="entry name" value="4HBT"/>
    <property type="match status" value="1"/>
</dbReference>
<dbReference type="InterPro" id="IPR006683">
    <property type="entry name" value="Thioestr_dom"/>
</dbReference>
<dbReference type="Gene3D" id="3.10.129.10">
    <property type="entry name" value="Hotdog Thioesterase"/>
    <property type="match status" value="1"/>
</dbReference>
<sequence>MTPNPAYIRAVQDSVHDSPYPALIGMRIASLEFDRCRIELDLRRDHLQPFGIVHGGVLATLIDTATFWAAFLRIDEDAGLVNVDLKLNYLKAVASGRLRAEGECLRAGRQISYTVASVYDEAGQLVAHGTSTVMTLPGKGLKVGIPKFLES</sequence>
<evidence type="ECO:0000313" key="4">
    <source>
        <dbReference type="EMBL" id="MDC8013955.1"/>
    </source>
</evidence>
<dbReference type="Proteomes" id="UP001139971">
    <property type="component" value="Unassembled WGS sequence"/>
</dbReference>
<dbReference type="PANTHER" id="PTHR21660">
    <property type="entry name" value="THIOESTERASE SUPERFAMILY MEMBER-RELATED"/>
    <property type="match status" value="1"/>
</dbReference>
<accession>A0A9X3YMF7</accession>
<proteinExistence type="inferred from homology"/>
<evidence type="ECO:0000259" key="3">
    <source>
        <dbReference type="Pfam" id="PF03061"/>
    </source>
</evidence>
<dbReference type="GO" id="GO:0047617">
    <property type="term" value="F:fatty acyl-CoA hydrolase activity"/>
    <property type="evidence" value="ECO:0007669"/>
    <property type="project" value="InterPro"/>
</dbReference>
<feature type="domain" description="Thioesterase" evidence="3">
    <location>
        <begin position="50"/>
        <end position="126"/>
    </location>
</feature>
<reference evidence="4" key="1">
    <citation type="submission" date="2023-02" db="EMBL/GenBank/DDBJ databases">
        <title>Tahibacter soli sp. nov. isolated from soil.</title>
        <authorList>
            <person name="Baek J.H."/>
            <person name="Lee J.K."/>
            <person name="Choi D.G."/>
            <person name="Jeon C.O."/>
        </authorList>
    </citation>
    <scope>NUCLEOTIDE SEQUENCE</scope>
    <source>
        <strain evidence="4">BL</strain>
    </source>
</reference>
<dbReference type="EMBL" id="JAOVZO020000018">
    <property type="protein sequence ID" value="MDC8013955.1"/>
    <property type="molecule type" value="Genomic_DNA"/>
</dbReference>
<dbReference type="NCBIfam" id="TIGR00369">
    <property type="entry name" value="unchar_dom_1"/>
    <property type="match status" value="1"/>
</dbReference>
<protein>
    <submittedName>
        <fullName evidence="4">PaaI family thioesterase</fullName>
    </submittedName>
</protein>
<dbReference type="InterPro" id="IPR039298">
    <property type="entry name" value="ACOT13"/>
</dbReference>
<organism evidence="4 5">
    <name type="scientific">Tahibacter soli</name>
    <dbReference type="NCBI Taxonomy" id="2983605"/>
    <lineage>
        <taxon>Bacteria</taxon>
        <taxon>Pseudomonadati</taxon>
        <taxon>Pseudomonadota</taxon>
        <taxon>Gammaproteobacteria</taxon>
        <taxon>Lysobacterales</taxon>
        <taxon>Rhodanobacteraceae</taxon>
        <taxon>Tahibacter</taxon>
    </lineage>
</organism>
<evidence type="ECO:0000313" key="5">
    <source>
        <dbReference type="Proteomes" id="UP001139971"/>
    </source>
</evidence>
<evidence type="ECO:0000256" key="1">
    <source>
        <dbReference type="ARBA" id="ARBA00008324"/>
    </source>
</evidence>
<comment type="caution">
    <text evidence="4">The sequence shown here is derived from an EMBL/GenBank/DDBJ whole genome shotgun (WGS) entry which is preliminary data.</text>
</comment>
<comment type="similarity">
    <text evidence="1">Belongs to the thioesterase PaaI family.</text>
</comment>
<name>A0A9X3YMF7_9GAMM</name>
<gene>
    <name evidence="4" type="ORF">OD750_015530</name>
</gene>
<dbReference type="InterPro" id="IPR003736">
    <property type="entry name" value="PAAI_dom"/>
</dbReference>
<evidence type="ECO:0000256" key="2">
    <source>
        <dbReference type="ARBA" id="ARBA00022801"/>
    </source>
</evidence>
<keyword evidence="5" id="KW-1185">Reference proteome</keyword>
<dbReference type="CDD" id="cd03443">
    <property type="entry name" value="PaaI_thioesterase"/>
    <property type="match status" value="1"/>
</dbReference>
<dbReference type="InterPro" id="IPR029069">
    <property type="entry name" value="HotDog_dom_sf"/>
</dbReference>
<dbReference type="RefSeq" id="WP_263541599.1">
    <property type="nucleotide sequence ID" value="NZ_JAOVZO020000018.1"/>
</dbReference>
<dbReference type="AlphaFoldDB" id="A0A9X3YMF7"/>
<dbReference type="PANTHER" id="PTHR21660:SF1">
    <property type="entry name" value="ACYL-COENZYME A THIOESTERASE 13"/>
    <property type="match status" value="1"/>
</dbReference>